<dbReference type="EMBL" id="AP025592">
    <property type="protein sequence ID" value="BDG09117.1"/>
    <property type="molecule type" value="Genomic_DNA"/>
</dbReference>
<evidence type="ECO:0000313" key="2">
    <source>
        <dbReference type="Proteomes" id="UP001162734"/>
    </source>
</evidence>
<dbReference type="Proteomes" id="UP001162734">
    <property type="component" value="Chromosome"/>
</dbReference>
<organism evidence="1 2">
    <name type="scientific">Anaeromyxobacter paludicola</name>
    <dbReference type="NCBI Taxonomy" id="2918171"/>
    <lineage>
        <taxon>Bacteria</taxon>
        <taxon>Pseudomonadati</taxon>
        <taxon>Myxococcota</taxon>
        <taxon>Myxococcia</taxon>
        <taxon>Myxococcales</taxon>
        <taxon>Cystobacterineae</taxon>
        <taxon>Anaeromyxobacteraceae</taxon>
        <taxon>Anaeromyxobacter</taxon>
    </lineage>
</organism>
<dbReference type="SUPFAM" id="SSF117396">
    <property type="entry name" value="TM1631-like"/>
    <property type="match status" value="1"/>
</dbReference>
<name>A0ABM7XBB0_9BACT</name>
<proteinExistence type="predicted"/>
<keyword evidence="2" id="KW-1185">Reference proteome</keyword>
<gene>
    <name evidence="1" type="ORF">AMPC_22300</name>
</gene>
<evidence type="ECO:0000313" key="1">
    <source>
        <dbReference type="EMBL" id="BDG09117.1"/>
    </source>
</evidence>
<evidence type="ECO:0008006" key="3">
    <source>
        <dbReference type="Google" id="ProtNLM"/>
    </source>
</evidence>
<dbReference type="PANTHER" id="PTHR30348">
    <property type="entry name" value="UNCHARACTERIZED PROTEIN YECE"/>
    <property type="match status" value="1"/>
</dbReference>
<dbReference type="InterPro" id="IPR002763">
    <property type="entry name" value="DUF72"/>
</dbReference>
<dbReference type="PANTHER" id="PTHR30348:SF4">
    <property type="entry name" value="DUF72 DOMAIN-CONTAINING PROTEIN"/>
    <property type="match status" value="1"/>
</dbReference>
<dbReference type="Gene3D" id="3.20.20.410">
    <property type="entry name" value="Protein of unknown function UPF0759"/>
    <property type="match status" value="1"/>
</dbReference>
<accession>A0ABM7XBB0</accession>
<protein>
    <recommendedName>
        <fullName evidence="3">DUF72 domain-containing protein</fullName>
    </recommendedName>
</protein>
<reference evidence="2" key="1">
    <citation type="journal article" date="2022" name="Int. J. Syst. Evol. Microbiol.">
        <title>Anaeromyxobacter oryzae sp. nov., Anaeromyxobacter diazotrophicus sp. nov. and Anaeromyxobacter paludicola sp. nov., isolated from paddy soils.</title>
        <authorList>
            <person name="Itoh H."/>
            <person name="Xu Z."/>
            <person name="Mise K."/>
            <person name="Masuda Y."/>
            <person name="Ushijima N."/>
            <person name="Hayakawa C."/>
            <person name="Shiratori Y."/>
            <person name="Senoo K."/>
        </authorList>
    </citation>
    <scope>NUCLEOTIDE SEQUENCE [LARGE SCALE GENOMIC DNA]</scope>
    <source>
        <strain evidence="2">Red630</strain>
    </source>
</reference>
<dbReference type="Pfam" id="PF01904">
    <property type="entry name" value="DUF72"/>
    <property type="match status" value="1"/>
</dbReference>
<dbReference type="InterPro" id="IPR036520">
    <property type="entry name" value="UPF0759_sf"/>
</dbReference>
<sequence>MAGRRPRARASERGGAWPAARAGRMPSRVRVRCGTSGFSYLAWRGSFYPPKARPAELLPLYAARLPAVEINATFYRSPSARVLAGWRAQVPPGFAFALKGPQRITHAKRLAGVEEEASRFHAAAAALGPALGPVLWQLPPSFRKDLARLEAFLALLPPGAPAAFELRHPSWRSDDVLAALARHGAALATSDDGEREAPVLPTAPWGYLRLRAPDYDAAGLRAWATRILSQPWGEAWVFFKHEDAGRGPALALALAAVLGEGAGAERTPWTGP</sequence>